<comment type="caution">
    <text evidence="1">The sequence shown here is derived from an EMBL/GenBank/DDBJ whole genome shotgun (WGS) entry which is preliminary data.</text>
</comment>
<name>A0A1F5SG18_9BACT</name>
<organism evidence="1 2">
    <name type="scientific">Candidatus Falkowbacteria bacterium RIFOXYA2_FULL_47_19</name>
    <dbReference type="NCBI Taxonomy" id="1797994"/>
    <lineage>
        <taxon>Bacteria</taxon>
        <taxon>Candidatus Falkowiibacteriota</taxon>
    </lineage>
</organism>
<sequence>MLRAEQLQNAALQKATLEGLFQKSKKALEADKIYMREFVDLYGEENVQKDEDRLKRIKHSFNDSDREQGVEAKKLADIFEAIISEQIELSDWLGENTSAIHTAEFDDVVNGVDVIAEFNEEGKSPDYMGLAIDVSYVRDIRYKIEKIKKDIDGKNLSQIKYFRGGSDDFRGEKSNIPKVIITANPNTILELGALWQNRKNKELAGHYVQFQILDEIIVQLEAYMKYAQKTGREKIAAIYQKTLIKIKEIYDNKKPEENDSGERDSYFKPMLEIVEKIENL</sequence>
<evidence type="ECO:0000313" key="2">
    <source>
        <dbReference type="Proteomes" id="UP000178367"/>
    </source>
</evidence>
<dbReference type="Proteomes" id="UP000178367">
    <property type="component" value="Unassembled WGS sequence"/>
</dbReference>
<gene>
    <name evidence="1" type="ORF">A2227_00465</name>
</gene>
<evidence type="ECO:0000313" key="1">
    <source>
        <dbReference type="EMBL" id="OGF25667.1"/>
    </source>
</evidence>
<protein>
    <submittedName>
        <fullName evidence="1">Uncharacterized protein</fullName>
    </submittedName>
</protein>
<reference evidence="1 2" key="1">
    <citation type="journal article" date="2016" name="Nat. Commun.">
        <title>Thousands of microbial genomes shed light on interconnected biogeochemical processes in an aquifer system.</title>
        <authorList>
            <person name="Anantharaman K."/>
            <person name="Brown C.T."/>
            <person name="Hug L.A."/>
            <person name="Sharon I."/>
            <person name="Castelle C.J."/>
            <person name="Probst A.J."/>
            <person name="Thomas B.C."/>
            <person name="Singh A."/>
            <person name="Wilkins M.J."/>
            <person name="Karaoz U."/>
            <person name="Brodie E.L."/>
            <person name="Williams K.H."/>
            <person name="Hubbard S.S."/>
            <person name="Banfield J.F."/>
        </authorList>
    </citation>
    <scope>NUCLEOTIDE SEQUENCE [LARGE SCALE GENOMIC DNA]</scope>
</reference>
<proteinExistence type="predicted"/>
<dbReference type="EMBL" id="MFGB01000020">
    <property type="protein sequence ID" value="OGF25667.1"/>
    <property type="molecule type" value="Genomic_DNA"/>
</dbReference>
<dbReference type="AlphaFoldDB" id="A0A1F5SG18"/>
<dbReference type="STRING" id="1797994.A2227_00465"/>
<accession>A0A1F5SG18</accession>